<dbReference type="Gene3D" id="3.10.129.10">
    <property type="entry name" value="Hotdog Thioesterase"/>
    <property type="match status" value="1"/>
</dbReference>
<evidence type="ECO:0000313" key="2">
    <source>
        <dbReference type="EMBL" id="RDK11900.1"/>
    </source>
</evidence>
<protein>
    <submittedName>
        <fullName evidence="2">Dehydratase</fullName>
    </submittedName>
</protein>
<evidence type="ECO:0000259" key="1">
    <source>
        <dbReference type="Pfam" id="PF01575"/>
    </source>
</evidence>
<reference evidence="2 3" key="1">
    <citation type="submission" date="2018-06" db="EMBL/GenBank/DDBJ databases">
        <authorList>
            <person name="Feng T."/>
            <person name="Jeon C.O."/>
        </authorList>
    </citation>
    <scope>NUCLEOTIDE SEQUENCE [LARGE SCALE GENOMIC DNA]</scope>
    <source>
        <strain evidence="2 3">S23</strain>
    </source>
</reference>
<dbReference type="InterPro" id="IPR029069">
    <property type="entry name" value="HotDog_dom_sf"/>
</dbReference>
<comment type="caution">
    <text evidence="2">The sequence shown here is derived from an EMBL/GenBank/DDBJ whole genome shotgun (WGS) entry which is preliminary data.</text>
</comment>
<accession>A0A370P207</accession>
<dbReference type="Pfam" id="PF01575">
    <property type="entry name" value="MaoC_dehydratas"/>
    <property type="match status" value="1"/>
</dbReference>
<proteinExistence type="predicted"/>
<feature type="domain" description="MaoC-like" evidence="1">
    <location>
        <begin position="23"/>
        <end position="131"/>
    </location>
</feature>
<dbReference type="PANTHER" id="PTHR43664">
    <property type="entry name" value="MONOAMINE OXIDASE-RELATED"/>
    <property type="match status" value="1"/>
</dbReference>
<name>A0A370P207_9BURK</name>
<dbReference type="InterPro" id="IPR002539">
    <property type="entry name" value="MaoC-like_dom"/>
</dbReference>
<evidence type="ECO:0000313" key="3">
    <source>
        <dbReference type="Proteomes" id="UP000255165"/>
    </source>
</evidence>
<gene>
    <name evidence="2" type="ORF">DN412_03135</name>
</gene>
<dbReference type="Proteomes" id="UP000255165">
    <property type="component" value="Unassembled WGS sequence"/>
</dbReference>
<sequence length="155" mass="16695">MADSNGMATEKVYLEDLSEGMVYESAQLTLEAAQIQAFASEFDPQPFHLDDAAARGTLFCGLAASGWHTAAITMKLLVQSLPLANGIIGAGGEISWPRPTRPGDILRVISTILTVAPSRSKPDRGIVTVQSETQNQHGDVCQRLVSRLVVFRRAT</sequence>
<organism evidence="2 3">
    <name type="scientific">Cupriavidus lacunae</name>
    <dbReference type="NCBI Taxonomy" id="2666307"/>
    <lineage>
        <taxon>Bacteria</taxon>
        <taxon>Pseudomonadati</taxon>
        <taxon>Pseudomonadota</taxon>
        <taxon>Betaproteobacteria</taxon>
        <taxon>Burkholderiales</taxon>
        <taxon>Burkholderiaceae</taxon>
        <taxon>Cupriavidus</taxon>
    </lineage>
</organism>
<dbReference type="PANTHER" id="PTHR43664:SF1">
    <property type="entry name" value="BETA-METHYLMALYL-COA DEHYDRATASE"/>
    <property type="match status" value="1"/>
</dbReference>
<dbReference type="EMBL" id="QKWJ01000002">
    <property type="protein sequence ID" value="RDK11900.1"/>
    <property type="molecule type" value="Genomic_DNA"/>
</dbReference>
<dbReference type="InterPro" id="IPR052342">
    <property type="entry name" value="MCH/BMMD"/>
</dbReference>
<dbReference type="CDD" id="cd03454">
    <property type="entry name" value="YdeM"/>
    <property type="match status" value="1"/>
</dbReference>
<keyword evidence="3" id="KW-1185">Reference proteome</keyword>
<dbReference type="AlphaFoldDB" id="A0A370P207"/>
<dbReference type="SUPFAM" id="SSF54637">
    <property type="entry name" value="Thioesterase/thiol ester dehydrase-isomerase"/>
    <property type="match status" value="1"/>
</dbReference>
<dbReference type="RefSeq" id="WP_115013172.1">
    <property type="nucleotide sequence ID" value="NZ_QKWJ01000002.1"/>
</dbReference>